<dbReference type="GO" id="GO:0046514">
    <property type="term" value="P:ceramide catabolic process"/>
    <property type="evidence" value="ECO:0007669"/>
    <property type="project" value="TreeGrafter"/>
</dbReference>
<evidence type="ECO:0000256" key="5">
    <source>
        <dbReference type="ARBA" id="ARBA00022989"/>
    </source>
</evidence>
<comment type="cofactor">
    <cofactor evidence="8">
        <name>Zn(2+)</name>
        <dbReference type="ChEBI" id="CHEBI:29105"/>
    </cofactor>
</comment>
<feature type="transmembrane region" description="Helical" evidence="9">
    <location>
        <begin position="185"/>
        <end position="202"/>
    </location>
</feature>
<dbReference type="GO" id="GO:0046513">
    <property type="term" value="P:ceramide biosynthetic process"/>
    <property type="evidence" value="ECO:0007669"/>
    <property type="project" value="TreeGrafter"/>
</dbReference>
<organism evidence="10 11">
    <name type="scientific">Morchella conica CCBAS932</name>
    <dbReference type="NCBI Taxonomy" id="1392247"/>
    <lineage>
        <taxon>Eukaryota</taxon>
        <taxon>Fungi</taxon>
        <taxon>Dikarya</taxon>
        <taxon>Ascomycota</taxon>
        <taxon>Pezizomycotina</taxon>
        <taxon>Pezizomycetes</taxon>
        <taxon>Pezizales</taxon>
        <taxon>Morchellaceae</taxon>
        <taxon>Morchella</taxon>
    </lineage>
</organism>
<dbReference type="InParanoid" id="A0A3N4K973"/>
<feature type="binding site" evidence="7">
    <location>
        <position position="39"/>
    </location>
    <ligand>
        <name>Ca(2+)</name>
        <dbReference type="ChEBI" id="CHEBI:29108"/>
    </ligand>
</feature>
<feature type="transmembrane region" description="Helical" evidence="9">
    <location>
        <begin position="126"/>
        <end position="145"/>
    </location>
</feature>
<evidence type="ECO:0000256" key="6">
    <source>
        <dbReference type="ARBA" id="ARBA00023136"/>
    </source>
</evidence>
<sequence>MTRHFSWPYGHQYESAWGPVTSTVNFCEMDYYITPYIAEFINTLTNVLYVYLAAYGLVKALKEDKDSLFVLTYAIYAGVGIGSVLFHATLKYTMQMVDELSMLYSTSMVLYTIWSFQLAPTSRRILAGALVLTLTLLTVAHYLLGDSTPQRVVFGCQIACVFFRTVFLMRTQVEDEVALRNMKKLATVGATTFVAGFALWLVDDGACGWLTGMREWTGMPVGFVLELHGWWHLLTGTGVYCFLVFVEYLHVQMNGLQDEWEYSEDGYCVMFPRVSRKSMTPVPLKKSL</sequence>
<evidence type="ECO:0000256" key="8">
    <source>
        <dbReference type="PIRSR" id="PIRSR608901-2"/>
    </source>
</evidence>
<feature type="transmembrane region" description="Helical" evidence="9">
    <location>
        <begin position="102"/>
        <end position="119"/>
    </location>
</feature>
<keyword evidence="11" id="KW-1185">Reference proteome</keyword>
<keyword evidence="6 9" id="KW-0472">Membrane</keyword>
<feature type="transmembrane region" description="Helical" evidence="9">
    <location>
        <begin position="36"/>
        <end position="58"/>
    </location>
</feature>
<dbReference type="GO" id="GO:0046872">
    <property type="term" value="F:metal ion binding"/>
    <property type="evidence" value="ECO:0007669"/>
    <property type="project" value="UniProtKB-KW"/>
</dbReference>
<evidence type="ECO:0000313" key="11">
    <source>
        <dbReference type="Proteomes" id="UP000277580"/>
    </source>
</evidence>
<evidence type="ECO:0000256" key="9">
    <source>
        <dbReference type="SAM" id="Phobius"/>
    </source>
</evidence>
<keyword evidence="7" id="KW-0479">Metal-binding</keyword>
<dbReference type="InterPro" id="IPR008901">
    <property type="entry name" value="ACER"/>
</dbReference>
<feature type="transmembrane region" description="Helical" evidence="9">
    <location>
        <begin position="70"/>
        <end position="90"/>
    </location>
</feature>
<evidence type="ECO:0000256" key="4">
    <source>
        <dbReference type="ARBA" id="ARBA00022801"/>
    </source>
</evidence>
<proteinExistence type="inferred from homology"/>
<protein>
    <submittedName>
        <fullName evidence="10">Alkaline phytoceramidase</fullName>
    </submittedName>
</protein>
<feature type="binding site" evidence="8">
    <location>
        <position position="228"/>
    </location>
    <ligand>
        <name>Zn(2+)</name>
        <dbReference type="ChEBI" id="CHEBI:29105"/>
        <note>catalytic</note>
    </ligand>
</feature>
<evidence type="ECO:0000256" key="7">
    <source>
        <dbReference type="PIRSR" id="PIRSR608901-1"/>
    </source>
</evidence>
<evidence type="ECO:0000256" key="2">
    <source>
        <dbReference type="ARBA" id="ARBA00009780"/>
    </source>
</evidence>
<keyword evidence="8" id="KW-0862">Zinc</keyword>
<dbReference type="GO" id="GO:0016811">
    <property type="term" value="F:hydrolase activity, acting on carbon-nitrogen (but not peptide) bonds, in linear amides"/>
    <property type="evidence" value="ECO:0007669"/>
    <property type="project" value="InterPro"/>
</dbReference>
<evidence type="ECO:0000256" key="3">
    <source>
        <dbReference type="ARBA" id="ARBA00022692"/>
    </source>
</evidence>
<comment type="subcellular location">
    <subcellularLocation>
        <location evidence="1">Membrane</location>
        <topology evidence="1">Multi-pass membrane protein</topology>
    </subcellularLocation>
</comment>
<gene>
    <name evidence="10" type="ORF">P167DRAFT_435960</name>
</gene>
<feature type="binding site" evidence="8">
    <location>
        <position position="87"/>
    </location>
    <ligand>
        <name>Zn(2+)</name>
        <dbReference type="ChEBI" id="CHEBI:29105"/>
        <note>catalytic</note>
    </ligand>
</feature>
<dbReference type="Proteomes" id="UP000277580">
    <property type="component" value="Unassembled WGS sequence"/>
</dbReference>
<feature type="binding site" evidence="8">
    <location>
        <position position="232"/>
    </location>
    <ligand>
        <name>Zn(2+)</name>
        <dbReference type="ChEBI" id="CHEBI:29105"/>
        <note>catalytic</note>
    </ligand>
</feature>
<dbReference type="PANTHER" id="PTHR46187:SF1">
    <property type="entry name" value="ALKALINE PHYTOCERAMIDASE"/>
    <property type="match status" value="1"/>
</dbReference>
<dbReference type="FunCoup" id="A0A3N4K973">
    <property type="interactions" value="579"/>
</dbReference>
<dbReference type="GO" id="GO:0005789">
    <property type="term" value="C:endoplasmic reticulum membrane"/>
    <property type="evidence" value="ECO:0007669"/>
    <property type="project" value="TreeGrafter"/>
</dbReference>
<feature type="transmembrane region" description="Helical" evidence="9">
    <location>
        <begin position="151"/>
        <end position="173"/>
    </location>
</feature>
<accession>A0A3N4K973</accession>
<comment type="similarity">
    <text evidence="2">Belongs to the alkaline ceramidase family.</text>
</comment>
<keyword evidence="4" id="KW-0378">Hydrolase</keyword>
<feature type="transmembrane region" description="Helical" evidence="9">
    <location>
        <begin position="229"/>
        <end position="249"/>
    </location>
</feature>
<dbReference type="PANTHER" id="PTHR46187">
    <property type="entry name" value="ALKALINE CERAMIDASE 3"/>
    <property type="match status" value="1"/>
</dbReference>
<evidence type="ECO:0000256" key="1">
    <source>
        <dbReference type="ARBA" id="ARBA00004141"/>
    </source>
</evidence>
<dbReference type="OrthoDB" id="187171at2759"/>
<reference evidence="10 11" key="1">
    <citation type="journal article" date="2018" name="Nat. Ecol. Evol.">
        <title>Pezizomycetes genomes reveal the molecular basis of ectomycorrhizal truffle lifestyle.</title>
        <authorList>
            <person name="Murat C."/>
            <person name="Payen T."/>
            <person name="Noel B."/>
            <person name="Kuo A."/>
            <person name="Morin E."/>
            <person name="Chen J."/>
            <person name="Kohler A."/>
            <person name="Krizsan K."/>
            <person name="Balestrini R."/>
            <person name="Da Silva C."/>
            <person name="Montanini B."/>
            <person name="Hainaut M."/>
            <person name="Levati E."/>
            <person name="Barry K.W."/>
            <person name="Belfiori B."/>
            <person name="Cichocki N."/>
            <person name="Clum A."/>
            <person name="Dockter R.B."/>
            <person name="Fauchery L."/>
            <person name="Guy J."/>
            <person name="Iotti M."/>
            <person name="Le Tacon F."/>
            <person name="Lindquist E.A."/>
            <person name="Lipzen A."/>
            <person name="Malagnac F."/>
            <person name="Mello A."/>
            <person name="Molinier V."/>
            <person name="Miyauchi S."/>
            <person name="Poulain J."/>
            <person name="Riccioni C."/>
            <person name="Rubini A."/>
            <person name="Sitrit Y."/>
            <person name="Splivallo R."/>
            <person name="Traeger S."/>
            <person name="Wang M."/>
            <person name="Zifcakova L."/>
            <person name="Wipf D."/>
            <person name="Zambonelli A."/>
            <person name="Paolocci F."/>
            <person name="Nowrousian M."/>
            <person name="Ottonello S."/>
            <person name="Baldrian P."/>
            <person name="Spatafora J.W."/>
            <person name="Henrissat B."/>
            <person name="Nagy L.G."/>
            <person name="Aury J.M."/>
            <person name="Wincker P."/>
            <person name="Grigoriev I.V."/>
            <person name="Bonfante P."/>
            <person name="Martin F.M."/>
        </authorList>
    </citation>
    <scope>NUCLEOTIDE SEQUENCE [LARGE SCALE GENOMIC DNA]</scope>
    <source>
        <strain evidence="10 11">CCBAS932</strain>
    </source>
</reference>
<feature type="binding site" evidence="7">
    <location>
        <position position="28"/>
    </location>
    <ligand>
        <name>Ca(2+)</name>
        <dbReference type="ChEBI" id="CHEBI:29108"/>
    </ligand>
</feature>
<evidence type="ECO:0000313" key="10">
    <source>
        <dbReference type="EMBL" id="RPB07074.1"/>
    </source>
</evidence>
<dbReference type="EMBL" id="ML119197">
    <property type="protein sequence ID" value="RPB07074.1"/>
    <property type="molecule type" value="Genomic_DNA"/>
</dbReference>
<name>A0A3N4K973_9PEZI</name>
<dbReference type="STRING" id="1392247.A0A3N4K973"/>
<keyword evidence="5 9" id="KW-1133">Transmembrane helix</keyword>
<dbReference type="Pfam" id="PF05875">
    <property type="entry name" value="Ceramidase"/>
    <property type="match status" value="1"/>
</dbReference>
<dbReference type="AlphaFoldDB" id="A0A3N4K973"/>
<keyword evidence="3 9" id="KW-0812">Transmembrane</keyword>
<keyword evidence="7" id="KW-0106">Calcium</keyword>